<evidence type="ECO:0000256" key="2">
    <source>
        <dbReference type="ARBA" id="ARBA00024179"/>
    </source>
</evidence>
<dbReference type="EMBL" id="CP036402">
    <property type="protein sequence ID" value="QBI18284.1"/>
    <property type="molecule type" value="Genomic_DNA"/>
</dbReference>
<comment type="pathway">
    <text evidence="3">Glycan biosynthesis; trehalose biosynthesis.</text>
</comment>
<dbReference type="InterPro" id="IPR023214">
    <property type="entry name" value="HAD_sf"/>
</dbReference>
<name>A0A411YAP9_9ACTN</name>
<evidence type="ECO:0000256" key="3">
    <source>
        <dbReference type="RuleBase" id="RU361117"/>
    </source>
</evidence>
<keyword evidence="5" id="KW-1185">Reference proteome</keyword>
<organism evidence="4 5">
    <name type="scientific">Egibacter rhizosphaerae</name>
    <dbReference type="NCBI Taxonomy" id="1670831"/>
    <lineage>
        <taxon>Bacteria</taxon>
        <taxon>Bacillati</taxon>
        <taxon>Actinomycetota</taxon>
        <taxon>Nitriliruptoria</taxon>
        <taxon>Egibacterales</taxon>
        <taxon>Egibacteraceae</taxon>
        <taxon>Egibacter</taxon>
    </lineage>
</organism>
<protein>
    <recommendedName>
        <fullName evidence="3">Trehalose 6-phosphate phosphatase</fullName>
        <ecNumber evidence="3">3.1.3.12</ecNumber>
    </recommendedName>
</protein>
<evidence type="ECO:0000313" key="5">
    <source>
        <dbReference type="Proteomes" id="UP000291469"/>
    </source>
</evidence>
<comment type="similarity">
    <text evidence="3">Belongs to the trehalose phosphatase family.</text>
</comment>
<dbReference type="UniPathway" id="UPA00299"/>
<dbReference type="GO" id="GO:0046872">
    <property type="term" value="F:metal ion binding"/>
    <property type="evidence" value="ECO:0007669"/>
    <property type="project" value="UniProtKB-KW"/>
</dbReference>
<comment type="catalytic activity">
    <reaction evidence="3">
        <text>alpha,alpha-trehalose 6-phosphate + H2O = alpha,alpha-trehalose + phosphate</text>
        <dbReference type="Rhea" id="RHEA:23420"/>
        <dbReference type="ChEBI" id="CHEBI:15377"/>
        <dbReference type="ChEBI" id="CHEBI:16551"/>
        <dbReference type="ChEBI" id="CHEBI:43474"/>
        <dbReference type="ChEBI" id="CHEBI:58429"/>
        <dbReference type="EC" id="3.1.3.12"/>
    </reaction>
</comment>
<dbReference type="GO" id="GO:0004805">
    <property type="term" value="F:trehalose-phosphatase activity"/>
    <property type="evidence" value="ECO:0007669"/>
    <property type="project" value="UniProtKB-EC"/>
</dbReference>
<dbReference type="GO" id="GO:0005992">
    <property type="term" value="P:trehalose biosynthetic process"/>
    <property type="evidence" value="ECO:0007669"/>
    <property type="project" value="UniProtKB-UniPathway"/>
</dbReference>
<sequence length="259" mass="26945">MTPEEAAQRLAADPGRTALCCDFDGTLAPIVDDPADSALPEGTREALWLLARRLGRVALVSGRPAGFLLERAAIEGIALYGLYGLEEAEADGTVRPHPDVAPWEDAVGEAKAWLATELDGHPGIVIEDKGRSVAVHWRHALDHARAELIVGVTVDTIAEATGLTAEPGKLVAELRPPVPVDKGDVVARVAADAAVVAYAGDDRGDIPAFAAARRRGGIAIGVDHGVETADEVRAACDVLLDGVAAFGTWLDGLAARLAP</sequence>
<dbReference type="InterPro" id="IPR003337">
    <property type="entry name" value="Trehalose_PPase"/>
</dbReference>
<dbReference type="Proteomes" id="UP000291469">
    <property type="component" value="Chromosome"/>
</dbReference>
<dbReference type="PANTHER" id="PTHR43768:SF3">
    <property type="entry name" value="TREHALOSE 6-PHOSPHATE PHOSPHATASE"/>
    <property type="match status" value="1"/>
</dbReference>
<evidence type="ECO:0000313" key="4">
    <source>
        <dbReference type="EMBL" id="QBI18284.1"/>
    </source>
</evidence>
<keyword evidence="3" id="KW-0479">Metal-binding</keyword>
<dbReference type="NCBIfam" id="TIGR00685">
    <property type="entry name" value="T6PP"/>
    <property type="match status" value="1"/>
</dbReference>
<reference evidence="4 5" key="1">
    <citation type="submission" date="2019-01" db="EMBL/GenBank/DDBJ databases">
        <title>Egibacter rhizosphaerae EGI 80759T.</title>
        <authorList>
            <person name="Chen D.-D."/>
            <person name="Tian Y."/>
            <person name="Jiao J.-Y."/>
            <person name="Zhang X.-T."/>
            <person name="Zhang Y.-G."/>
            <person name="Zhang Y."/>
            <person name="Xiao M."/>
            <person name="Shu W.-S."/>
            <person name="Li W.-J."/>
        </authorList>
    </citation>
    <scope>NUCLEOTIDE SEQUENCE [LARGE SCALE GENOMIC DNA]</scope>
    <source>
        <strain evidence="4 5">EGI 80759</strain>
    </source>
</reference>
<dbReference type="PANTHER" id="PTHR43768">
    <property type="entry name" value="TREHALOSE 6-PHOSPHATE PHOSPHATASE"/>
    <property type="match status" value="1"/>
</dbReference>
<dbReference type="EC" id="3.1.3.12" evidence="3"/>
<comment type="function">
    <text evidence="2 3">Removes the phosphate from trehalose 6-phosphate to produce free trehalose.</text>
</comment>
<dbReference type="KEGG" id="erz:ER308_00985"/>
<keyword evidence="3" id="KW-0460">Magnesium</keyword>
<evidence type="ECO:0000256" key="1">
    <source>
        <dbReference type="ARBA" id="ARBA00022801"/>
    </source>
</evidence>
<dbReference type="Gene3D" id="3.30.70.1020">
    <property type="entry name" value="Trehalose-6-phosphate phosphatase related protein, domain 2"/>
    <property type="match status" value="1"/>
</dbReference>
<comment type="cofactor">
    <cofactor evidence="3">
        <name>Mg(2+)</name>
        <dbReference type="ChEBI" id="CHEBI:18420"/>
    </cofactor>
</comment>
<gene>
    <name evidence="4" type="primary">otsB</name>
    <name evidence="4" type="ORF">ER308_00985</name>
</gene>
<dbReference type="Pfam" id="PF02358">
    <property type="entry name" value="Trehalose_PPase"/>
    <property type="match status" value="1"/>
</dbReference>
<dbReference type="Gene3D" id="3.40.50.1000">
    <property type="entry name" value="HAD superfamily/HAD-like"/>
    <property type="match status" value="1"/>
</dbReference>
<dbReference type="SUPFAM" id="SSF56784">
    <property type="entry name" value="HAD-like"/>
    <property type="match status" value="1"/>
</dbReference>
<dbReference type="InterPro" id="IPR036412">
    <property type="entry name" value="HAD-like_sf"/>
</dbReference>
<dbReference type="OrthoDB" id="9816160at2"/>
<keyword evidence="1 3" id="KW-0378">Hydrolase</keyword>
<proteinExistence type="inferred from homology"/>
<accession>A0A411YAP9</accession>
<dbReference type="AlphaFoldDB" id="A0A411YAP9"/>
<dbReference type="RefSeq" id="WP_131153282.1">
    <property type="nucleotide sequence ID" value="NZ_CP036402.1"/>
</dbReference>
<dbReference type="InterPro" id="IPR044651">
    <property type="entry name" value="OTSB-like"/>
</dbReference>